<evidence type="ECO:0000256" key="1">
    <source>
        <dbReference type="SAM" id="SignalP"/>
    </source>
</evidence>
<evidence type="ECO:0000313" key="2">
    <source>
        <dbReference type="EMBL" id="MCM8556251.1"/>
    </source>
</evidence>
<keyword evidence="3" id="KW-1185">Reference proteome</keyword>
<dbReference type="Proteomes" id="UP001155128">
    <property type="component" value="Unassembled WGS sequence"/>
</dbReference>
<proteinExistence type="predicted"/>
<protein>
    <submittedName>
        <fullName evidence="2">DUF2141 domain-containing protein</fullName>
    </submittedName>
</protein>
<dbReference type="InterPro" id="IPR018673">
    <property type="entry name" value="DUF2141"/>
</dbReference>
<evidence type="ECO:0000313" key="3">
    <source>
        <dbReference type="Proteomes" id="UP001155128"/>
    </source>
</evidence>
<name>A0A9X2EF32_9SPHN</name>
<dbReference type="Pfam" id="PF09912">
    <property type="entry name" value="DUF2141"/>
    <property type="match status" value="1"/>
</dbReference>
<accession>A0A9X2EF32</accession>
<dbReference type="RefSeq" id="WP_252111281.1">
    <property type="nucleotide sequence ID" value="NZ_JAMSHT010000001.1"/>
</dbReference>
<feature type="chain" id="PRO_5040883660" evidence="1">
    <location>
        <begin position="26"/>
        <end position="160"/>
    </location>
</feature>
<gene>
    <name evidence="2" type="ORF">NDO55_00255</name>
</gene>
<comment type="caution">
    <text evidence="2">The sequence shown here is derived from an EMBL/GenBank/DDBJ whole genome shotgun (WGS) entry which is preliminary data.</text>
</comment>
<dbReference type="EMBL" id="JAMSHT010000001">
    <property type="protein sequence ID" value="MCM8556251.1"/>
    <property type="molecule type" value="Genomic_DNA"/>
</dbReference>
<reference evidence="2" key="1">
    <citation type="submission" date="2022-06" db="EMBL/GenBank/DDBJ databases">
        <title>Sphingomicrobium sedimins sp. nov., a marine bacterium isolated from tidal flat.</title>
        <authorList>
            <person name="Kim C.-H."/>
            <person name="Yoo Y."/>
            <person name="Kim J.-J."/>
        </authorList>
    </citation>
    <scope>NUCLEOTIDE SEQUENCE</scope>
    <source>
        <strain evidence="2">GRR-S6-50</strain>
    </source>
</reference>
<organism evidence="2 3">
    <name type="scientific">Sphingomicrobium sediminis</name>
    <dbReference type="NCBI Taxonomy" id="2950949"/>
    <lineage>
        <taxon>Bacteria</taxon>
        <taxon>Pseudomonadati</taxon>
        <taxon>Pseudomonadota</taxon>
        <taxon>Alphaproteobacteria</taxon>
        <taxon>Sphingomonadales</taxon>
        <taxon>Sphingomonadaceae</taxon>
        <taxon>Sphingomicrobium</taxon>
    </lineage>
</organism>
<keyword evidence="1" id="KW-0732">Signal</keyword>
<feature type="signal peptide" evidence="1">
    <location>
        <begin position="1"/>
        <end position="25"/>
    </location>
</feature>
<dbReference type="AlphaFoldDB" id="A0A9X2EF32"/>
<sequence>MANFKRPVGLAAIALSLTAAAPASSVSPASVASSAASASLTVEVYNVRNDKGEIRICMTQDVENFLDCRDDPGAVKVQVPAFRDEGVIEVPELTAGTWVALLLHDENANGKMSKALGIPKEGFGFSGNPAIRMGPPRAEDVRFDLPAGHSTQRVKMKYIL</sequence>